<evidence type="ECO:0000256" key="14">
    <source>
        <dbReference type="ARBA" id="ARBA00023172"/>
    </source>
</evidence>
<comment type="function">
    <text evidence="1">The aspartyl protease (PR) mediates the proteolytic cleavages of the Gag and Gag-Pol polyproteins after assembly of the VLP.</text>
</comment>
<dbReference type="GO" id="GO:0003964">
    <property type="term" value="F:RNA-directed DNA polymerase activity"/>
    <property type="evidence" value="ECO:0007669"/>
    <property type="project" value="UniProtKB-KW"/>
</dbReference>
<feature type="region of interest" description="Disordered" evidence="17">
    <location>
        <begin position="767"/>
        <end position="789"/>
    </location>
</feature>
<keyword evidence="10" id="KW-0460">Magnesium</keyword>
<evidence type="ECO:0000256" key="5">
    <source>
        <dbReference type="ARBA" id="ARBA00022741"/>
    </source>
</evidence>
<evidence type="ECO:0000256" key="13">
    <source>
        <dbReference type="ARBA" id="ARBA00022932"/>
    </source>
</evidence>
<feature type="domain" description="GAG-pre-integrase" evidence="19">
    <location>
        <begin position="511"/>
        <end position="584"/>
    </location>
</feature>
<evidence type="ECO:0000256" key="4">
    <source>
        <dbReference type="ARBA" id="ARBA00022723"/>
    </source>
</evidence>
<evidence type="ECO:0000256" key="16">
    <source>
        <dbReference type="SAM" id="Coils"/>
    </source>
</evidence>
<keyword evidence="8" id="KW-0378">Hydrolase</keyword>
<organism evidence="22">
    <name type="scientific">Tanacetum cinerariifolium</name>
    <name type="common">Dalmatian daisy</name>
    <name type="synonym">Chrysanthemum cinerariifolium</name>
    <dbReference type="NCBI Taxonomy" id="118510"/>
    <lineage>
        <taxon>Eukaryota</taxon>
        <taxon>Viridiplantae</taxon>
        <taxon>Streptophyta</taxon>
        <taxon>Embryophyta</taxon>
        <taxon>Tracheophyta</taxon>
        <taxon>Spermatophyta</taxon>
        <taxon>Magnoliopsida</taxon>
        <taxon>eudicotyledons</taxon>
        <taxon>Gunneridae</taxon>
        <taxon>Pentapetalae</taxon>
        <taxon>asterids</taxon>
        <taxon>campanulids</taxon>
        <taxon>Asterales</taxon>
        <taxon>Asteraceae</taxon>
        <taxon>Asteroideae</taxon>
        <taxon>Anthemideae</taxon>
        <taxon>Anthemidinae</taxon>
        <taxon>Tanacetum</taxon>
    </lineage>
</organism>
<evidence type="ECO:0000259" key="19">
    <source>
        <dbReference type="Pfam" id="PF13976"/>
    </source>
</evidence>
<dbReference type="InterPro" id="IPR013103">
    <property type="entry name" value="RVT_2"/>
</dbReference>
<feature type="coiled-coil region" evidence="16">
    <location>
        <begin position="252"/>
        <end position="286"/>
    </location>
</feature>
<keyword evidence="13" id="KW-0239">DNA-directed DNA polymerase</keyword>
<evidence type="ECO:0000259" key="21">
    <source>
        <dbReference type="Pfam" id="PF25597"/>
    </source>
</evidence>
<evidence type="ECO:0000256" key="11">
    <source>
        <dbReference type="ARBA" id="ARBA00022908"/>
    </source>
</evidence>
<keyword evidence="12" id="KW-0695">RNA-directed DNA polymerase</keyword>
<dbReference type="InterPro" id="IPR043502">
    <property type="entry name" value="DNA/RNA_pol_sf"/>
</dbReference>
<feature type="domain" description="Retrovirus-related Pol polyprotein from transposon TNT 1-94-like beta-barrel" evidence="20">
    <location>
        <begin position="403"/>
        <end position="476"/>
    </location>
</feature>
<evidence type="ECO:0000256" key="10">
    <source>
        <dbReference type="ARBA" id="ARBA00022842"/>
    </source>
</evidence>
<gene>
    <name evidence="22" type="ORF">Tci_104429</name>
</gene>
<dbReference type="GO" id="GO:0015074">
    <property type="term" value="P:DNA integration"/>
    <property type="evidence" value="ECO:0007669"/>
    <property type="project" value="UniProtKB-KW"/>
</dbReference>
<evidence type="ECO:0000259" key="18">
    <source>
        <dbReference type="Pfam" id="PF07727"/>
    </source>
</evidence>
<evidence type="ECO:0000256" key="2">
    <source>
        <dbReference type="ARBA" id="ARBA00022670"/>
    </source>
</evidence>
<dbReference type="Pfam" id="PF07727">
    <property type="entry name" value="RVT_2"/>
    <property type="match status" value="1"/>
</dbReference>
<evidence type="ECO:0000259" key="20">
    <source>
        <dbReference type="Pfam" id="PF22936"/>
    </source>
</evidence>
<proteinExistence type="predicted"/>
<keyword evidence="14" id="KW-0233">DNA recombination</keyword>
<dbReference type="InterPro" id="IPR039537">
    <property type="entry name" value="Retrotran_Ty1/copia-like"/>
</dbReference>
<dbReference type="Pfam" id="PF14223">
    <property type="entry name" value="Retrotran_gag_2"/>
    <property type="match status" value="1"/>
</dbReference>
<reference evidence="22" key="1">
    <citation type="journal article" date="2019" name="Sci. Rep.">
        <title>Draft genome of Tanacetum cinerariifolium, the natural source of mosquito coil.</title>
        <authorList>
            <person name="Yamashiro T."/>
            <person name="Shiraishi A."/>
            <person name="Satake H."/>
            <person name="Nakayama K."/>
        </authorList>
    </citation>
    <scope>NUCLEOTIDE SEQUENCE</scope>
</reference>
<dbReference type="GO" id="GO:0006310">
    <property type="term" value="P:DNA recombination"/>
    <property type="evidence" value="ECO:0007669"/>
    <property type="project" value="UniProtKB-KW"/>
</dbReference>
<name>A0A699GMC9_TANCI</name>
<dbReference type="GO" id="GO:0005524">
    <property type="term" value="F:ATP binding"/>
    <property type="evidence" value="ECO:0007669"/>
    <property type="project" value="UniProtKB-KW"/>
</dbReference>
<keyword evidence="3" id="KW-0540">Nuclease</keyword>
<keyword evidence="16" id="KW-0175">Coiled coil</keyword>
<keyword evidence="15" id="KW-0511">Multifunctional enzyme</keyword>
<keyword evidence="9" id="KW-0067">ATP-binding</keyword>
<keyword evidence="13" id="KW-0548">Nucleotidyltransferase</keyword>
<evidence type="ECO:0000256" key="1">
    <source>
        <dbReference type="ARBA" id="ARBA00002180"/>
    </source>
</evidence>
<evidence type="ECO:0000313" key="22">
    <source>
        <dbReference type="EMBL" id="GEV32452.1"/>
    </source>
</evidence>
<dbReference type="GO" id="GO:0006508">
    <property type="term" value="P:proteolysis"/>
    <property type="evidence" value="ECO:0007669"/>
    <property type="project" value="UniProtKB-KW"/>
</dbReference>
<keyword evidence="13" id="KW-0808">Transferase</keyword>
<evidence type="ECO:0000256" key="15">
    <source>
        <dbReference type="ARBA" id="ARBA00023268"/>
    </source>
</evidence>
<evidence type="ECO:0000256" key="8">
    <source>
        <dbReference type="ARBA" id="ARBA00022801"/>
    </source>
</evidence>
<keyword evidence="4" id="KW-0479">Metal-binding</keyword>
<keyword evidence="2" id="KW-0645">Protease</keyword>
<keyword evidence="11" id="KW-0229">DNA integration</keyword>
<feature type="domain" description="Reverse transcriptase Ty1/copia-type" evidence="18">
    <location>
        <begin position="859"/>
        <end position="1056"/>
    </location>
</feature>
<keyword evidence="6" id="KW-0064">Aspartyl protease</keyword>
<dbReference type="InterPro" id="IPR057670">
    <property type="entry name" value="SH3_retrovirus"/>
</dbReference>
<evidence type="ECO:0000256" key="3">
    <source>
        <dbReference type="ARBA" id="ARBA00022722"/>
    </source>
</evidence>
<dbReference type="Pfam" id="PF13976">
    <property type="entry name" value="gag_pre-integrs"/>
    <property type="match status" value="1"/>
</dbReference>
<protein>
    <submittedName>
        <fullName evidence="22">Retrovirus-related Pol polyprotein from transposon TNT 1-94</fullName>
    </submittedName>
</protein>
<dbReference type="Pfam" id="PF22936">
    <property type="entry name" value="Pol_BBD"/>
    <property type="match status" value="1"/>
</dbReference>
<dbReference type="GO" id="GO:0003887">
    <property type="term" value="F:DNA-directed DNA polymerase activity"/>
    <property type="evidence" value="ECO:0007669"/>
    <property type="project" value="UniProtKB-KW"/>
</dbReference>
<accession>A0A699GMC9</accession>
<keyword evidence="7" id="KW-0255">Endonuclease</keyword>
<dbReference type="GO" id="GO:0046872">
    <property type="term" value="F:metal ion binding"/>
    <property type="evidence" value="ECO:0007669"/>
    <property type="project" value="UniProtKB-KW"/>
</dbReference>
<dbReference type="InterPro" id="IPR025724">
    <property type="entry name" value="GAG-pre-integrase_dom"/>
</dbReference>
<evidence type="ECO:0000256" key="17">
    <source>
        <dbReference type="SAM" id="MobiDB-lite"/>
    </source>
</evidence>
<evidence type="ECO:0000256" key="12">
    <source>
        <dbReference type="ARBA" id="ARBA00022918"/>
    </source>
</evidence>
<evidence type="ECO:0000256" key="6">
    <source>
        <dbReference type="ARBA" id="ARBA00022750"/>
    </source>
</evidence>
<feature type="domain" description="Retroviral polymerase SH3-like" evidence="21">
    <location>
        <begin position="672"/>
        <end position="727"/>
    </location>
</feature>
<dbReference type="EMBL" id="BKCJ010020373">
    <property type="protein sequence ID" value="GEV32452.1"/>
    <property type="molecule type" value="Genomic_DNA"/>
</dbReference>
<dbReference type="PANTHER" id="PTHR42648">
    <property type="entry name" value="TRANSPOSASE, PUTATIVE-RELATED"/>
    <property type="match status" value="1"/>
</dbReference>
<feature type="region of interest" description="Disordered" evidence="17">
    <location>
        <begin position="1475"/>
        <end position="1505"/>
    </location>
</feature>
<keyword evidence="5" id="KW-0547">Nucleotide-binding</keyword>
<dbReference type="Pfam" id="PF25597">
    <property type="entry name" value="SH3_retrovirus"/>
    <property type="match status" value="1"/>
</dbReference>
<dbReference type="GO" id="GO:0004190">
    <property type="term" value="F:aspartic-type endopeptidase activity"/>
    <property type="evidence" value="ECO:0007669"/>
    <property type="project" value="UniProtKB-KW"/>
</dbReference>
<dbReference type="PANTHER" id="PTHR42648:SF11">
    <property type="entry name" value="TRANSPOSON TY4-P GAG-POL POLYPROTEIN"/>
    <property type="match status" value="1"/>
</dbReference>
<comment type="caution">
    <text evidence="22">The sequence shown here is derived from an EMBL/GenBank/DDBJ whole genome shotgun (WGS) entry which is preliminary data.</text>
</comment>
<evidence type="ECO:0000256" key="9">
    <source>
        <dbReference type="ARBA" id="ARBA00022840"/>
    </source>
</evidence>
<dbReference type="InterPro" id="IPR054722">
    <property type="entry name" value="PolX-like_BBD"/>
</dbReference>
<dbReference type="GO" id="GO:0004519">
    <property type="term" value="F:endonuclease activity"/>
    <property type="evidence" value="ECO:0007669"/>
    <property type="project" value="UniProtKB-KW"/>
</dbReference>
<evidence type="ECO:0000256" key="7">
    <source>
        <dbReference type="ARBA" id="ARBA00022759"/>
    </source>
</evidence>
<dbReference type="SUPFAM" id="SSF56672">
    <property type="entry name" value="DNA/RNA polymerases"/>
    <property type="match status" value="1"/>
</dbReference>
<sequence>MELETTQTSTTAKLPMLKQGDYKMWRLRIEQYFQVQDYAIWDVIESGNSFVPVIQTTTAKGGAITTTISSPVTAEENIKKKNEVKARSMLLMALPNEHLMTFNKYKDAKSLFAAIETKFGGNEATKKTQKTLLKQMYKKFSATRTESLDSILNRLQKIVSQLAVLGEFISQENLNLNFLRSLHSEWNTHVVVWRNKSDLDTMSIDDLYNNFKIIEQEVKGTASLNSSCQNMAFVSSPRPTVLMKFILLMKDMSIKDSEINVLKSELEKIKQEKEGIQLIIENFNNASKSLDKLLGRQITDKSKNSLGFQSYNVVPPPATLVYNTGRPKQQENPVRKTVRYAEMYRSQGPRGNQRNGNNLKSQQQGSNFLMYNKACFVCGSFEHVQANYKYHQMERVVQEDQGYVDSGCSRHMTGNMSYLSDFKKFDGGYVISGRGANGGRVTGKGTLKTGKLDFEDMYFVKELKFNPLSDSQMYDKKNSVIFTDTGCFVLSPDFKLIDESQVLLKVPRKDNMYSVDMKNIVPKESLTCLVAKATLDESMLWHRSLGHINFKNINKLVKDNLVRGLPSKRFENDQTCVACLKGKQHKASFVTDDYSRYTWVFFLASKDETTGILKKIITEIENLADKKVKAEAVNTACYVQNMALVVKPHNKTLYELFRDRTPAISFMRPFGCHVTILNTLDHLGKFDGKADEGYFVGYSMNSKAFRVYNTRTRRVEENLHIEFLENKPIVAGAGPEWLFDIDILTKSMNYVPVIAGKDGSPLFDSSLKLSDDAGSPSSGDAGKKHDEVSDKEIGASNELNSAFENLNTEYPDDPTMPGLETIATYEDSEEEADFTNLESSIQVSPTPTTRIHKNHPLKQGKKAIGTQWVFRNKKDERGIVIKNKARLVAQGYTQEEGIDYDEVFAPVVRIKAIRLFLAYASFMGFMVYQMDMKSAFLYERIKEEVYVCQPSGFEDPGHPDKVYKVVKALYSLRQAPRAWYETLANHLLGNGLYRGKIDQALFIKRKKGDILLVQVYVDDIIFGSTKKELCVEFERLMKDKFQMSSIRELTFFLWLQHASGMEKRLVKDADGDDVYVHLKRSMIRSLTYLTTSRPDIMYAATAKVKTVNEEVQIQALVDKKKVIITETNVRSGLHLEDVAGTECLQIATTFEHLTLRGYENLTQKLTFYKGFFSPQWKFLIYTILQCLSAKTTAWNKFSNTMASAIICLSTNQQFNFSKNIFDHMVNNLEDGVEFLMFPRFVQVFLDSQVEGMLKHKKTYVTLSHTKKIFANMKKQGKDFSDEHVTTTSNDPLLDGEDRLKLSELMKICTQLQLRVLTLETKKANQALKIESLKRMDAGLGDQEDASKQGRMIVDLDADKGVALVDETHGRNDLDMFDTSIFYDEEAVDEKEVSTVDPILTAGEVVTTDALRAKEKRSKPPTKAQKRNRMCTYLKSMGNYKHNQLKNKSFEEIQMLFNNTMKWIDSFVPMDTELVKGSEKAAEGSSKRGGDNLEQEDAKRQRIEEENESTELKRCLEIICDDNDVTIEATPLSSKSPTIVDYKIYKEGRKSFFKIIKADGNSQNYLTFGKMFKNFNREDLEVLWSIVKTRFQKTKPVDDMNNLLFQTLKTMFEHHVKDNI</sequence>